<organism evidence="10 11">
    <name type="scientific">Paenibacillus donghaensis</name>
    <dbReference type="NCBI Taxonomy" id="414771"/>
    <lineage>
        <taxon>Bacteria</taxon>
        <taxon>Bacillati</taxon>
        <taxon>Bacillota</taxon>
        <taxon>Bacilli</taxon>
        <taxon>Bacillales</taxon>
        <taxon>Paenibacillaceae</taxon>
        <taxon>Paenibacillus</taxon>
    </lineage>
</organism>
<evidence type="ECO:0000259" key="8">
    <source>
        <dbReference type="Pfam" id="PF01545"/>
    </source>
</evidence>
<dbReference type="InterPro" id="IPR050291">
    <property type="entry name" value="CDF_Transporter"/>
</dbReference>
<proteinExistence type="inferred from homology"/>
<dbReference type="GO" id="GO:0016020">
    <property type="term" value="C:membrane"/>
    <property type="evidence" value="ECO:0007669"/>
    <property type="project" value="UniProtKB-SubCell"/>
</dbReference>
<dbReference type="SUPFAM" id="SSF161111">
    <property type="entry name" value="Cation efflux protein transmembrane domain-like"/>
    <property type="match status" value="1"/>
</dbReference>
<feature type="transmembrane region" description="Helical" evidence="7">
    <location>
        <begin position="44"/>
        <end position="61"/>
    </location>
</feature>
<protein>
    <submittedName>
        <fullName evidence="10">Transporter</fullName>
    </submittedName>
</protein>
<evidence type="ECO:0000256" key="7">
    <source>
        <dbReference type="SAM" id="Phobius"/>
    </source>
</evidence>
<keyword evidence="6 7" id="KW-0472">Membrane</keyword>
<dbReference type="PANTHER" id="PTHR43840:SF50">
    <property type="entry name" value="MANGANESE EFFLUX SYSTEM PROTEIN MNES"/>
    <property type="match status" value="1"/>
</dbReference>
<dbReference type="InterPro" id="IPR027470">
    <property type="entry name" value="Cation_efflux_CTD"/>
</dbReference>
<accession>A0A2Z2KJ57</accession>
<evidence type="ECO:0000313" key="10">
    <source>
        <dbReference type="EMBL" id="ASA26294.1"/>
    </source>
</evidence>
<evidence type="ECO:0000256" key="6">
    <source>
        <dbReference type="ARBA" id="ARBA00023136"/>
    </source>
</evidence>
<reference evidence="10 11" key="1">
    <citation type="submission" date="2017-06" db="EMBL/GenBank/DDBJ databases">
        <title>Complete genome sequence of Paenibacillus donghaensis KCTC 13049T isolated from East Sea sediment, South Korea.</title>
        <authorList>
            <person name="Jung B.K."/>
            <person name="Hong S.-J."/>
            <person name="Shin J.-H."/>
        </authorList>
    </citation>
    <scope>NUCLEOTIDE SEQUENCE [LARGE SCALE GENOMIC DNA]</scope>
    <source>
        <strain evidence="10 11">KCTC 13049</strain>
    </source>
</reference>
<dbReference type="GO" id="GO:0008324">
    <property type="term" value="F:monoatomic cation transmembrane transporter activity"/>
    <property type="evidence" value="ECO:0007669"/>
    <property type="project" value="InterPro"/>
</dbReference>
<name>A0A2Z2KJ57_9BACL</name>
<dbReference type="Gene3D" id="1.20.1510.10">
    <property type="entry name" value="Cation efflux protein transmembrane domain"/>
    <property type="match status" value="1"/>
</dbReference>
<dbReference type="InterPro" id="IPR058533">
    <property type="entry name" value="Cation_efflux_TM"/>
</dbReference>
<evidence type="ECO:0000256" key="1">
    <source>
        <dbReference type="ARBA" id="ARBA00004141"/>
    </source>
</evidence>
<dbReference type="Pfam" id="PF01545">
    <property type="entry name" value="Cation_efflux"/>
    <property type="match status" value="1"/>
</dbReference>
<feature type="transmembrane region" description="Helical" evidence="7">
    <location>
        <begin position="82"/>
        <end position="100"/>
    </location>
</feature>
<dbReference type="FunFam" id="1.20.1510.10:FF:000006">
    <property type="entry name" value="Divalent cation efflux transporter"/>
    <property type="match status" value="1"/>
</dbReference>
<feature type="domain" description="Cation efflux protein transmembrane" evidence="8">
    <location>
        <begin position="15"/>
        <end position="206"/>
    </location>
</feature>
<comment type="similarity">
    <text evidence="2">Belongs to the cation diffusion facilitator (CDF) transporter (TC 2.A.4) family.</text>
</comment>
<evidence type="ECO:0000256" key="4">
    <source>
        <dbReference type="ARBA" id="ARBA00022692"/>
    </source>
</evidence>
<gene>
    <name evidence="10" type="ORF">B9T62_11820</name>
</gene>
<dbReference type="Proteomes" id="UP000249890">
    <property type="component" value="Chromosome"/>
</dbReference>
<dbReference type="Gene3D" id="3.30.70.1350">
    <property type="entry name" value="Cation efflux protein, cytoplasmic domain"/>
    <property type="match status" value="1"/>
</dbReference>
<feature type="transmembrane region" description="Helical" evidence="7">
    <location>
        <begin position="116"/>
        <end position="136"/>
    </location>
</feature>
<evidence type="ECO:0000256" key="2">
    <source>
        <dbReference type="ARBA" id="ARBA00008114"/>
    </source>
</evidence>
<evidence type="ECO:0000313" key="11">
    <source>
        <dbReference type="Proteomes" id="UP000249890"/>
    </source>
</evidence>
<dbReference type="EMBL" id="CP021780">
    <property type="protein sequence ID" value="ASA26294.1"/>
    <property type="molecule type" value="Genomic_DNA"/>
</dbReference>
<comment type="subcellular location">
    <subcellularLocation>
        <location evidence="1">Membrane</location>
        <topology evidence="1">Multi-pass membrane protein</topology>
    </subcellularLocation>
</comment>
<evidence type="ECO:0000256" key="3">
    <source>
        <dbReference type="ARBA" id="ARBA00022448"/>
    </source>
</evidence>
<dbReference type="InterPro" id="IPR002524">
    <property type="entry name" value="Cation_efflux"/>
</dbReference>
<evidence type="ECO:0000256" key="5">
    <source>
        <dbReference type="ARBA" id="ARBA00022989"/>
    </source>
</evidence>
<keyword evidence="4 7" id="KW-0812">Transmembrane</keyword>
<dbReference type="KEGG" id="pdh:B9T62_11820"/>
<dbReference type="PANTHER" id="PTHR43840">
    <property type="entry name" value="MITOCHONDRIAL METAL TRANSPORTER 1-RELATED"/>
    <property type="match status" value="1"/>
</dbReference>
<dbReference type="AlphaFoldDB" id="A0A2Z2KJ57"/>
<feature type="domain" description="Cation efflux protein cytoplasmic" evidence="9">
    <location>
        <begin position="214"/>
        <end position="286"/>
    </location>
</feature>
<evidence type="ECO:0000259" key="9">
    <source>
        <dbReference type="Pfam" id="PF16916"/>
    </source>
</evidence>
<keyword evidence="5 7" id="KW-1133">Transmembrane helix</keyword>
<dbReference type="SUPFAM" id="SSF160240">
    <property type="entry name" value="Cation efflux protein cytoplasmic domain-like"/>
    <property type="match status" value="1"/>
</dbReference>
<feature type="transmembrane region" description="Helical" evidence="7">
    <location>
        <begin position="12"/>
        <end position="32"/>
    </location>
</feature>
<dbReference type="InterPro" id="IPR036837">
    <property type="entry name" value="Cation_efflux_CTD_sf"/>
</dbReference>
<keyword evidence="11" id="KW-1185">Reference proteome</keyword>
<dbReference type="Pfam" id="PF16916">
    <property type="entry name" value="ZT_dimer"/>
    <property type="match status" value="1"/>
</dbReference>
<dbReference type="NCBIfam" id="TIGR01297">
    <property type="entry name" value="CDF"/>
    <property type="match status" value="1"/>
</dbReference>
<dbReference type="OrthoDB" id="9806522at2"/>
<keyword evidence="3" id="KW-0813">Transport</keyword>
<sequence>MENYNDIKRGEKGAWLSIAAYIVLSAVKLLIGTASGSQALLADGLNNTTDIIASIAVLTGLRISRRPPDSNHSYGHYRAETVAALIASFIMVGVGLQVLYQGVNKFVQPALETPDLLAAWTAGICALIMLGVYRYNSRLARSINSNAIRAVAQDNRSDAMVSMGALIGIVGSQFGIPWLDPLAATLVGLMICKTAWDIFRQASHDLTDGFDASELKLMRETVAEVEGVEVIKDIKARIHGNNVLVDTTVLVNSMLNVVQSHHITEEIEEQLKDRHQVATVLVHIEPL</sequence>
<dbReference type="InterPro" id="IPR027469">
    <property type="entry name" value="Cation_efflux_TMD_sf"/>
</dbReference>